<evidence type="ECO:0000313" key="2">
    <source>
        <dbReference type="Proteomes" id="UP001199644"/>
    </source>
</evidence>
<protein>
    <submittedName>
        <fullName evidence="1">NADPH-dependent 7-cyano-7-deazaguanine reductase QueF</fullName>
    </submittedName>
</protein>
<name>A0AAW5EF71_CAMJU</name>
<proteinExistence type="predicted"/>
<dbReference type="AlphaFoldDB" id="A0AAW5EF71"/>
<feature type="non-terminal residue" evidence="1">
    <location>
        <position position="1"/>
    </location>
</feature>
<accession>A0AAW5EF71</accession>
<comment type="caution">
    <text evidence="1">The sequence shown here is derived from an EMBL/GenBank/DDBJ whole genome shotgun (WGS) entry which is preliminary data.</text>
</comment>
<gene>
    <name evidence="1" type="ORF">LZC39_15235</name>
</gene>
<evidence type="ECO:0000313" key="1">
    <source>
        <dbReference type="EMBL" id="MCH3853441.1"/>
    </source>
</evidence>
<reference evidence="1" key="1">
    <citation type="submission" date="2021-12" db="EMBL/GenBank/DDBJ databases">
        <title>Prevalence of phenicol resistance gene fexA in Campylobacter isolated from poultry supply chain.</title>
        <authorList>
            <person name="Tang B."/>
            <person name="Zheng X."/>
            <person name="Lin J."/>
            <person name="Lin R."/>
            <person name="Yang H."/>
            <person name="Shen Z."/>
            <person name="Xia F."/>
        </authorList>
    </citation>
    <scope>NUCLEOTIDE SEQUENCE</scope>
    <source>
        <strain evidence="1">CJHN2011004</strain>
    </source>
</reference>
<organism evidence="1 2">
    <name type="scientific">Campylobacter jejuni</name>
    <dbReference type="NCBI Taxonomy" id="197"/>
    <lineage>
        <taxon>Bacteria</taxon>
        <taxon>Pseudomonadati</taxon>
        <taxon>Campylobacterota</taxon>
        <taxon>Epsilonproteobacteria</taxon>
        <taxon>Campylobacterales</taxon>
        <taxon>Campylobacteraceae</taxon>
        <taxon>Campylobacter</taxon>
    </lineage>
</organism>
<dbReference type="EMBL" id="JAJUOL010000965">
    <property type="protein sequence ID" value="MCH3853441.1"/>
    <property type="molecule type" value="Genomic_DNA"/>
</dbReference>
<sequence length="23" mass="2571">GDFNPRGNVHTVIECRSDMVVPK</sequence>
<dbReference type="Proteomes" id="UP001199644">
    <property type="component" value="Unassembled WGS sequence"/>
</dbReference>